<dbReference type="EMBL" id="JAULSV010000001">
    <property type="protein sequence ID" value="KAK0657074.1"/>
    <property type="molecule type" value="Genomic_DNA"/>
</dbReference>
<protein>
    <submittedName>
        <fullName evidence="3">Uncharacterized protein</fullName>
    </submittedName>
</protein>
<proteinExistence type="predicted"/>
<evidence type="ECO:0000313" key="3">
    <source>
        <dbReference type="EMBL" id="KAK0657074.1"/>
    </source>
</evidence>
<feature type="region of interest" description="Disordered" evidence="1">
    <location>
        <begin position="119"/>
        <end position="154"/>
    </location>
</feature>
<feature type="chain" id="PRO_5041386256" evidence="2">
    <location>
        <begin position="20"/>
        <end position="279"/>
    </location>
</feature>
<dbReference type="Proteomes" id="UP001174936">
    <property type="component" value="Unassembled WGS sequence"/>
</dbReference>
<organism evidence="3 4">
    <name type="scientific">Cercophora newfieldiana</name>
    <dbReference type="NCBI Taxonomy" id="92897"/>
    <lineage>
        <taxon>Eukaryota</taxon>
        <taxon>Fungi</taxon>
        <taxon>Dikarya</taxon>
        <taxon>Ascomycota</taxon>
        <taxon>Pezizomycotina</taxon>
        <taxon>Sordariomycetes</taxon>
        <taxon>Sordariomycetidae</taxon>
        <taxon>Sordariales</taxon>
        <taxon>Lasiosphaeriaceae</taxon>
        <taxon>Cercophora</taxon>
    </lineage>
</organism>
<name>A0AA39YR12_9PEZI</name>
<evidence type="ECO:0000313" key="4">
    <source>
        <dbReference type="Proteomes" id="UP001174936"/>
    </source>
</evidence>
<feature type="compositionally biased region" description="Basic and acidic residues" evidence="1">
    <location>
        <begin position="267"/>
        <end position="279"/>
    </location>
</feature>
<reference evidence="3" key="1">
    <citation type="submission" date="2023-06" db="EMBL/GenBank/DDBJ databases">
        <title>Genome-scale phylogeny and comparative genomics of the fungal order Sordariales.</title>
        <authorList>
            <consortium name="Lawrence Berkeley National Laboratory"/>
            <person name="Hensen N."/>
            <person name="Bonometti L."/>
            <person name="Westerberg I."/>
            <person name="Brannstrom I.O."/>
            <person name="Guillou S."/>
            <person name="Cros-Aarteil S."/>
            <person name="Calhoun S."/>
            <person name="Haridas S."/>
            <person name="Kuo A."/>
            <person name="Mondo S."/>
            <person name="Pangilinan J."/>
            <person name="Riley R."/>
            <person name="Labutti K."/>
            <person name="Andreopoulos B."/>
            <person name="Lipzen A."/>
            <person name="Chen C."/>
            <person name="Yanf M."/>
            <person name="Daum C."/>
            <person name="Ng V."/>
            <person name="Clum A."/>
            <person name="Steindorff A."/>
            <person name="Ohm R."/>
            <person name="Martin F."/>
            <person name="Silar P."/>
            <person name="Natvig D."/>
            <person name="Lalanne C."/>
            <person name="Gautier V."/>
            <person name="Ament-Velasquez S.L."/>
            <person name="Kruys A."/>
            <person name="Hutchinson M.I."/>
            <person name="Powell A.J."/>
            <person name="Barry K."/>
            <person name="Miller A.N."/>
            <person name="Grigoriev I.V."/>
            <person name="Debuchy R."/>
            <person name="Gladieux P."/>
            <person name="Thoren M.H."/>
            <person name="Johannesson H."/>
        </authorList>
    </citation>
    <scope>NUCLEOTIDE SEQUENCE</scope>
    <source>
        <strain evidence="3">SMH2532-1</strain>
    </source>
</reference>
<sequence>MGLFRLLPLLAFLAPLALGSPVVPAEDTVTSTAATTTAAVTVVPPDFLPPPPLSDLTVWRTRTVTRWSRTTTVVQQLNCTRTVIIRGNNPPARPTITPSRAPPVVPVPTGASVPAILPRQGNSSSITPTLQVPTLIPPPSRITNLPRRTRTSTTTVYVTPTSDLRRTRNECAKTVTYLYIQNQTTTLVRTVTSWPNIVTTTSLIDCLPPGRPRLSTTRLQPTRVPPRPSVSLSRVPPPPPVPSPTVTGVSLIVDKRQGTGYYDGEPEYDHDPGHWMQDD</sequence>
<feature type="signal peptide" evidence="2">
    <location>
        <begin position="1"/>
        <end position="19"/>
    </location>
</feature>
<feature type="compositionally biased region" description="Polar residues" evidence="1">
    <location>
        <begin position="120"/>
        <end position="132"/>
    </location>
</feature>
<evidence type="ECO:0000256" key="1">
    <source>
        <dbReference type="SAM" id="MobiDB-lite"/>
    </source>
</evidence>
<evidence type="ECO:0000256" key="2">
    <source>
        <dbReference type="SAM" id="SignalP"/>
    </source>
</evidence>
<keyword evidence="4" id="KW-1185">Reference proteome</keyword>
<feature type="region of interest" description="Disordered" evidence="1">
    <location>
        <begin position="209"/>
        <end position="279"/>
    </location>
</feature>
<feature type="region of interest" description="Disordered" evidence="1">
    <location>
        <begin position="86"/>
        <end position="105"/>
    </location>
</feature>
<keyword evidence="2" id="KW-0732">Signal</keyword>
<accession>A0AA39YR12</accession>
<dbReference type="AlphaFoldDB" id="A0AA39YR12"/>
<comment type="caution">
    <text evidence="3">The sequence shown here is derived from an EMBL/GenBank/DDBJ whole genome shotgun (WGS) entry which is preliminary data.</text>
</comment>
<gene>
    <name evidence="3" type="ORF">B0T16DRAFT_441862</name>
</gene>